<evidence type="ECO:0000256" key="4">
    <source>
        <dbReference type="ARBA" id="ARBA00023163"/>
    </source>
</evidence>
<dbReference type="InterPro" id="IPR036390">
    <property type="entry name" value="WH_DNA-bd_sf"/>
</dbReference>
<dbReference type="EMBL" id="UHIO01000001">
    <property type="protein sequence ID" value="SUP42120.1"/>
    <property type="molecule type" value="Genomic_DNA"/>
</dbReference>
<dbReference type="PRINTS" id="PR00039">
    <property type="entry name" value="HTHLYSR"/>
</dbReference>
<dbReference type="InterPro" id="IPR050950">
    <property type="entry name" value="HTH-type_LysR_regulators"/>
</dbReference>
<keyword evidence="7" id="KW-1185">Reference proteome</keyword>
<dbReference type="Gene3D" id="3.40.190.290">
    <property type="match status" value="1"/>
</dbReference>
<evidence type="ECO:0000259" key="5">
    <source>
        <dbReference type="PROSITE" id="PS50931"/>
    </source>
</evidence>
<dbReference type="GO" id="GO:0003700">
    <property type="term" value="F:DNA-binding transcription factor activity"/>
    <property type="evidence" value="ECO:0007669"/>
    <property type="project" value="InterPro"/>
</dbReference>
<name>A0A380NIV4_9FIRM</name>
<dbReference type="Gene3D" id="1.10.10.10">
    <property type="entry name" value="Winged helix-like DNA-binding domain superfamily/Winged helix DNA-binding domain"/>
    <property type="match status" value="1"/>
</dbReference>
<keyword evidence="4" id="KW-0804">Transcription</keyword>
<dbReference type="OrthoDB" id="9803714at2"/>
<keyword evidence="3" id="KW-0238">DNA-binding</keyword>
<evidence type="ECO:0000256" key="2">
    <source>
        <dbReference type="ARBA" id="ARBA00023015"/>
    </source>
</evidence>
<dbReference type="GO" id="GO:0003677">
    <property type="term" value="F:DNA binding"/>
    <property type="evidence" value="ECO:0007669"/>
    <property type="project" value="UniProtKB-KW"/>
</dbReference>
<dbReference type="InterPro" id="IPR000847">
    <property type="entry name" value="LysR_HTH_N"/>
</dbReference>
<dbReference type="Pfam" id="PF00126">
    <property type="entry name" value="HTH_1"/>
    <property type="match status" value="1"/>
</dbReference>
<dbReference type="PANTHER" id="PTHR30419:SF8">
    <property type="entry name" value="NITROGEN ASSIMILATION TRANSCRIPTIONAL ACTIVATOR-RELATED"/>
    <property type="match status" value="1"/>
</dbReference>
<keyword evidence="2" id="KW-0805">Transcription regulation</keyword>
<dbReference type="RefSeq" id="WP_115309991.1">
    <property type="nucleotide sequence ID" value="NZ_UHIO01000001.1"/>
</dbReference>
<dbReference type="InterPro" id="IPR036388">
    <property type="entry name" value="WH-like_DNA-bd_sf"/>
</dbReference>
<organism evidence="6 7">
    <name type="scientific">Veillonella criceti</name>
    <dbReference type="NCBI Taxonomy" id="103891"/>
    <lineage>
        <taxon>Bacteria</taxon>
        <taxon>Bacillati</taxon>
        <taxon>Bacillota</taxon>
        <taxon>Negativicutes</taxon>
        <taxon>Veillonellales</taxon>
        <taxon>Veillonellaceae</taxon>
        <taxon>Veillonella</taxon>
    </lineage>
</organism>
<protein>
    <submittedName>
        <fullName evidence="6">Cat operon transcriptional regulator</fullName>
    </submittedName>
</protein>
<evidence type="ECO:0000313" key="6">
    <source>
        <dbReference type="EMBL" id="SUP42120.1"/>
    </source>
</evidence>
<dbReference type="GO" id="GO:0005829">
    <property type="term" value="C:cytosol"/>
    <property type="evidence" value="ECO:0007669"/>
    <property type="project" value="TreeGrafter"/>
</dbReference>
<accession>A0A380NIV4</accession>
<evidence type="ECO:0000256" key="3">
    <source>
        <dbReference type="ARBA" id="ARBA00023125"/>
    </source>
</evidence>
<dbReference type="SUPFAM" id="SSF46785">
    <property type="entry name" value="Winged helix' DNA-binding domain"/>
    <property type="match status" value="1"/>
</dbReference>
<dbReference type="SUPFAM" id="SSF53850">
    <property type="entry name" value="Periplasmic binding protein-like II"/>
    <property type="match status" value="1"/>
</dbReference>
<dbReference type="PROSITE" id="PS50931">
    <property type="entry name" value="HTH_LYSR"/>
    <property type="match status" value="1"/>
</dbReference>
<dbReference type="InterPro" id="IPR005119">
    <property type="entry name" value="LysR_subst-bd"/>
</dbReference>
<dbReference type="Proteomes" id="UP000255367">
    <property type="component" value="Unassembled WGS sequence"/>
</dbReference>
<reference evidence="6 7" key="1">
    <citation type="submission" date="2018-06" db="EMBL/GenBank/DDBJ databases">
        <authorList>
            <consortium name="Pathogen Informatics"/>
            <person name="Doyle S."/>
        </authorList>
    </citation>
    <scope>NUCLEOTIDE SEQUENCE [LARGE SCALE GENOMIC DNA]</scope>
    <source>
        <strain evidence="6 7">NCTC12020</strain>
    </source>
</reference>
<feature type="domain" description="HTH lysR-type" evidence="5">
    <location>
        <begin position="1"/>
        <end position="58"/>
    </location>
</feature>
<evidence type="ECO:0000256" key="1">
    <source>
        <dbReference type="ARBA" id="ARBA00009437"/>
    </source>
</evidence>
<dbReference type="AlphaFoldDB" id="A0A380NIV4"/>
<dbReference type="Pfam" id="PF03466">
    <property type="entry name" value="LysR_substrate"/>
    <property type="match status" value="1"/>
</dbReference>
<dbReference type="PANTHER" id="PTHR30419">
    <property type="entry name" value="HTH-TYPE TRANSCRIPTIONAL REGULATOR YBHD"/>
    <property type="match status" value="1"/>
</dbReference>
<proteinExistence type="inferred from homology"/>
<evidence type="ECO:0000313" key="7">
    <source>
        <dbReference type="Proteomes" id="UP000255367"/>
    </source>
</evidence>
<comment type="similarity">
    <text evidence="1">Belongs to the LysR transcriptional regulatory family.</text>
</comment>
<gene>
    <name evidence="6" type="primary">catM</name>
    <name evidence="6" type="ORF">NCTC12020_00776</name>
</gene>
<sequence length="296" mass="33574">MDTSYYYNFIILVQTGNMTQAANILHITQPALSKQLKYLEAEFGTPLLHIKRGQRGANFRLTEAGRIFYEKAQQLCAIEEATYADVKRLNSTVEGTLRISSSASRSTGLIQQYLQDFSHKYPSVHYEVYEGLMSDVTESLLNGRAEIGLCNSQMVDTNRFDILFTQPESLYAVFRNDVFWNTQEKETLTWDEIARCPLSLSGGSVRMLMQSASRLFNNLNVISVTTTKSSAIEWAQLGRTVAIIPMDLQEKVHGRKMTRIRLPELATGFHKSFITIKGHSPSLVAKQFLEFYQGIM</sequence>